<evidence type="ECO:0000259" key="3">
    <source>
        <dbReference type="Pfam" id="PF02784"/>
    </source>
</evidence>
<dbReference type="Pfam" id="PF02784">
    <property type="entry name" value="Orn_Arg_deC_N"/>
    <property type="match status" value="1"/>
</dbReference>
<dbReference type="EMBL" id="QGDO01000001">
    <property type="protein sequence ID" value="PWJ44159.1"/>
    <property type="molecule type" value="Genomic_DNA"/>
</dbReference>
<comment type="cofactor">
    <cofactor evidence="1">
        <name>pyridoxal 5'-phosphate</name>
        <dbReference type="ChEBI" id="CHEBI:597326"/>
    </cofactor>
</comment>
<dbReference type="GO" id="GO:0008792">
    <property type="term" value="F:arginine decarboxylase activity"/>
    <property type="evidence" value="ECO:0007669"/>
    <property type="project" value="InterPro"/>
</dbReference>
<keyword evidence="2" id="KW-0663">Pyridoxal phosphate</keyword>
<dbReference type="InterPro" id="IPR022657">
    <property type="entry name" value="De-COase2_CS"/>
</dbReference>
<evidence type="ECO:0000256" key="2">
    <source>
        <dbReference type="ARBA" id="ARBA00022898"/>
    </source>
</evidence>
<dbReference type="SUPFAM" id="SSF51419">
    <property type="entry name" value="PLP-binding barrel"/>
    <property type="match status" value="1"/>
</dbReference>
<feature type="domain" description="Orn/DAP/Arg decarboxylase 2 N-terminal" evidence="3">
    <location>
        <begin position="55"/>
        <end position="310"/>
    </location>
</feature>
<proteinExistence type="predicted"/>
<dbReference type="GO" id="GO:0033388">
    <property type="term" value="P:putrescine biosynthetic process from arginine"/>
    <property type="evidence" value="ECO:0007669"/>
    <property type="project" value="TreeGrafter"/>
</dbReference>
<dbReference type="PANTHER" id="PTHR43295">
    <property type="entry name" value="ARGININE DECARBOXYLASE"/>
    <property type="match status" value="1"/>
</dbReference>
<organism evidence="4 5">
    <name type="scientific">Sediminitomix flava</name>
    <dbReference type="NCBI Taxonomy" id="379075"/>
    <lineage>
        <taxon>Bacteria</taxon>
        <taxon>Pseudomonadati</taxon>
        <taxon>Bacteroidota</taxon>
        <taxon>Cytophagia</taxon>
        <taxon>Cytophagales</taxon>
        <taxon>Flammeovirgaceae</taxon>
        <taxon>Sediminitomix</taxon>
    </lineage>
</organism>
<dbReference type="OrthoDB" id="9802658at2"/>
<dbReference type="SUPFAM" id="SSF50621">
    <property type="entry name" value="Alanine racemase C-terminal domain-like"/>
    <property type="match status" value="1"/>
</dbReference>
<accession>A0A315ZG89</accession>
<reference evidence="4 5" key="1">
    <citation type="submission" date="2018-03" db="EMBL/GenBank/DDBJ databases">
        <title>Genomic Encyclopedia of Archaeal and Bacterial Type Strains, Phase II (KMG-II): from individual species to whole genera.</title>
        <authorList>
            <person name="Goeker M."/>
        </authorList>
    </citation>
    <scope>NUCLEOTIDE SEQUENCE [LARGE SCALE GENOMIC DNA]</scope>
    <source>
        <strain evidence="4 5">DSM 28229</strain>
    </source>
</reference>
<dbReference type="InterPro" id="IPR029066">
    <property type="entry name" value="PLP-binding_barrel"/>
</dbReference>
<dbReference type="InterPro" id="IPR009006">
    <property type="entry name" value="Ala_racemase/Decarboxylase_C"/>
</dbReference>
<gene>
    <name evidence="4" type="ORF">BC781_101509</name>
</gene>
<dbReference type="InterPro" id="IPR022644">
    <property type="entry name" value="De-COase2_N"/>
</dbReference>
<dbReference type="Gene3D" id="3.20.20.10">
    <property type="entry name" value="Alanine racemase"/>
    <property type="match status" value="1"/>
</dbReference>
<protein>
    <submittedName>
        <fullName evidence="4">Arginine decarboxylase</fullName>
    </submittedName>
</protein>
<dbReference type="GO" id="GO:0008295">
    <property type="term" value="P:spermidine biosynthetic process"/>
    <property type="evidence" value="ECO:0007669"/>
    <property type="project" value="InterPro"/>
</dbReference>
<evidence type="ECO:0000313" key="4">
    <source>
        <dbReference type="EMBL" id="PWJ44159.1"/>
    </source>
</evidence>
<dbReference type="GO" id="GO:0006527">
    <property type="term" value="P:L-arginine catabolic process"/>
    <property type="evidence" value="ECO:0007669"/>
    <property type="project" value="InterPro"/>
</dbReference>
<dbReference type="InterPro" id="IPR002985">
    <property type="entry name" value="Arg_decrbxlase"/>
</dbReference>
<dbReference type="Gene3D" id="2.40.37.10">
    <property type="entry name" value="Lyase, Ornithine Decarboxylase, Chain A, domain 1"/>
    <property type="match status" value="1"/>
</dbReference>
<keyword evidence="5" id="KW-1185">Reference proteome</keyword>
<sequence length="463" mass="53495">MKNYFDLIDQTFDFPTEEFDVKEGTLSFNNVPIMELIEKYGTPLKLCYLPKISQQIQRAQRVFKEAIKKQNYQGDYIYTYCTKSSHFKHVIKETLKNNAQLETSSHYDIEIIKSLYKSGDITNDITILCNGFKPEPYKKAIVDLIKMGFHNCIPIVDNIEEIDYYDEHLDRVVNVGIRVAADEEPDFGMYTSRLGIRYSEVVNLYQEKIAPNPNFKLKLLHFFINSGIRDTQYYWTELNKFIYKYTELKALTPDIDSVDIGGGFPIKYSLSYNYDHEYMASAIVEVIKDVCDGKKTPTPHIITEFGSYTVGESGAIIYSVLDEKLQNDKEAWYIIDGSFITHLPDSWGKNHKFIMLAINNWNNRFKQVHLGGITCDSDDFYNSEAHSANIYLPAFDKKDEKQYIGMFHTGAYQEAIAGYGGISHCLIPDPKMIIIDKDENGNHKYEIFKEQTSSEKMLDILGY</sequence>
<dbReference type="RefSeq" id="WP_109615672.1">
    <property type="nucleotide sequence ID" value="NZ_QGDO01000001.1"/>
</dbReference>
<dbReference type="AlphaFoldDB" id="A0A315ZG89"/>
<dbReference type="PANTHER" id="PTHR43295:SF9">
    <property type="entry name" value="BIOSYNTHETIC ARGININE DECARBOXYLASE"/>
    <property type="match status" value="1"/>
</dbReference>
<name>A0A315ZG89_SEDFL</name>
<comment type="caution">
    <text evidence="4">The sequence shown here is derived from an EMBL/GenBank/DDBJ whole genome shotgun (WGS) entry which is preliminary data.</text>
</comment>
<evidence type="ECO:0000256" key="1">
    <source>
        <dbReference type="ARBA" id="ARBA00001933"/>
    </source>
</evidence>
<dbReference type="PROSITE" id="PS00879">
    <property type="entry name" value="ODR_DC_2_2"/>
    <property type="match status" value="1"/>
</dbReference>
<dbReference type="Proteomes" id="UP000245535">
    <property type="component" value="Unassembled WGS sequence"/>
</dbReference>
<evidence type="ECO:0000313" key="5">
    <source>
        <dbReference type="Proteomes" id="UP000245535"/>
    </source>
</evidence>